<feature type="compositionally biased region" description="Basic and acidic residues" evidence="1">
    <location>
        <begin position="32"/>
        <end position="54"/>
    </location>
</feature>
<protein>
    <submittedName>
        <fullName evidence="2">Uncharacterized protein</fullName>
    </submittedName>
</protein>
<feature type="compositionally biased region" description="Basic and acidic residues" evidence="1">
    <location>
        <begin position="308"/>
        <end position="317"/>
    </location>
</feature>
<gene>
    <name evidence="2" type="ORF">I3517_00630</name>
</gene>
<dbReference type="AlphaFoldDB" id="A0A8I1D4D4"/>
<comment type="caution">
    <text evidence="2">The sequence shown here is derived from an EMBL/GenBank/DDBJ whole genome shotgun (WGS) entry which is preliminary data.</text>
</comment>
<evidence type="ECO:0000256" key="1">
    <source>
        <dbReference type="SAM" id="MobiDB-lite"/>
    </source>
</evidence>
<organism evidence="2 3">
    <name type="scientific">Rhodococcus erythropolis</name>
    <name type="common">Arthrobacter picolinophilus</name>
    <dbReference type="NCBI Taxonomy" id="1833"/>
    <lineage>
        <taxon>Bacteria</taxon>
        <taxon>Bacillati</taxon>
        <taxon>Actinomycetota</taxon>
        <taxon>Actinomycetes</taxon>
        <taxon>Mycobacteriales</taxon>
        <taxon>Nocardiaceae</taxon>
        <taxon>Rhodococcus</taxon>
        <taxon>Rhodococcus erythropolis group</taxon>
    </lineage>
</organism>
<keyword evidence="3" id="KW-1185">Reference proteome</keyword>
<feature type="region of interest" description="Disordered" evidence="1">
    <location>
        <begin position="274"/>
        <end position="317"/>
    </location>
</feature>
<feature type="compositionally biased region" description="Basic and acidic residues" evidence="1">
    <location>
        <begin position="202"/>
        <end position="215"/>
    </location>
</feature>
<feature type="compositionally biased region" description="Basic and acidic residues" evidence="1">
    <location>
        <begin position="227"/>
        <end position="249"/>
    </location>
</feature>
<dbReference type="RefSeq" id="WP_197940388.1">
    <property type="nucleotide sequence ID" value="NZ_JAECSB010000010.1"/>
</dbReference>
<proteinExistence type="predicted"/>
<accession>A0A8I1D4D4</accession>
<dbReference type="Proteomes" id="UP000627573">
    <property type="component" value="Unassembled WGS sequence"/>
</dbReference>
<evidence type="ECO:0000313" key="2">
    <source>
        <dbReference type="EMBL" id="MBH5141122.1"/>
    </source>
</evidence>
<name>A0A8I1D4D4_RHOER</name>
<feature type="region of interest" description="Disordered" evidence="1">
    <location>
        <begin position="30"/>
        <end position="54"/>
    </location>
</feature>
<evidence type="ECO:0000313" key="3">
    <source>
        <dbReference type="Proteomes" id="UP000627573"/>
    </source>
</evidence>
<feature type="region of interest" description="Disordered" evidence="1">
    <location>
        <begin position="198"/>
        <end position="249"/>
    </location>
</feature>
<dbReference type="EMBL" id="JAECSB010000010">
    <property type="protein sequence ID" value="MBH5141122.1"/>
    <property type="molecule type" value="Genomic_DNA"/>
</dbReference>
<sequence>MSDDEVGAIGREMGMAMRVAMQVMSRFAEQMARSREQRMRDAQHRSEQATREYAERLKVERTAAETQLRGVSDKQWWDHAKPEAITDAYMQAKAWSPESEIAAQAAHKIRSEVHQRYGFDVDNDQAARDFLAYGRAYKDVAGTEQKQAAQDRVAAGTAMTAAESADRKAERAAVELEEAKTWARENTPEWFAVWEQTYGPETGKDERTEAEKELVGDWQRSQPEKSTAVEEGNRVQGDDERGEAVEKYDSADRRTAFANSMHAAGVDAEAIAARMSADTAQGRPAPDAVRTGPGKPPVARKGKPNKSQGRERQHTGR</sequence>
<reference evidence="2 3" key="1">
    <citation type="submission" date="2020-12" db="EMBL/GenBank/DDBJ databases">
        <title>Draft genome sequence of furan degrading bacterial strain FUR100.</title>
        <authorList>
            <person name="Woiski C."/>
        </authorList>
    </citation>
    <scope>NUCLEOTIDE SEQUENCE [LARGE SCALE GENOMIC DNA]</scope>
    <source>
        <strain evidence="2 3">FUR100</strain>
    </source>
</reference>